<dbReference type="Proteomes" id="UP000326939">
    <property type="component" value="Chromosome 2"/>
</dbReference>
<feature type="domain" description="Exocyst complex component Sec10-like alpha-helical bundle" evidence="5">
    <location>
        <begin position="609"/>
        <end position="898"/>
    </location>
</feature>
<dbReference type="InterPro" id="IPR048625">
    <property type="entry name" value="Sec10_N"/>
</dbReference>
<dbReference type="EMBL" id="VDCV01000002">
    <property type="protein sequence ID" value="KAB5569383.1"/>
    <property type="molecule type" value="Genomic_DNA"/>
</dbReference>
<dbReference type="AlphaFoldDB" id="A0A5N5NRJ6"/>
<feature type="domain" description="Exocyst complex component Sec10 N-terminal" evidence="6">
    <location>
        <begin position="172"/>
        <end position="243"/>
    </location>
</feature>
<dbReference type="PANTHER" id="PTHR12100">
    <property type="entry name" value="SEC10"/>
    <property type="match status" value="1"/>
</dbReference>
<dbReference type="GO" id="GO:0000145">
    <property type="term" value="C:exocyst"/>
    <property type="evidence" value="ECO:0007669"/>
    <property type="project" value="TreeGrafter"/>
</dbReference>
<gene>
    <name evidence="7" type="ORF">DKX38_003176</name>
</gene>
<dbReference type="GO" id="GO:0006893">
    <property type="term" value="P:Golgi to plasma membrane transport"/>
    <property type="evidence" value="ECO:0007669"/>
    <property type="project" value="TreeGrafter"/>
</dbReference>
<evidence type="ECO:0000256" key="4">
    <source>
        <dbReference type="ARBA" id="ARBA00023054"/>
    </source>
</evidence>
<evidence type="ECO:0000256" key="1">
    <source>
        <dbReference type="ARBA" id="ARBA00006572"/>
    </source>
</evidence>
<accession>A0A5N5NRJ6</accession>
<evidence type="ECO:0000259" key="6">
    <source>
        <dbReference type="Pfam" id="PF20667"/>
    </source>
</evidence>
<dbReference type="Pfam" id="PF20667">
    <property type="entry name" value="Sec10_N"/>
    <property type="match status" value="1"/>
</dbReference>
<evidence type="ECO:0000259" key="5">
    <source>
        <dbReference type="Pfam" id="PF07393"/>
    </source>
</evidence>
<reference evidence="8" key="1">
    <citation type="journal article" date="2019" name="Gigascience">
        <title>De novo genome assembly of the endangered Acer yangbiense, a plant species with extremely small populations endemic to Yunnan Province, China.</title>
        <authorList>
            <person name="Yang J."/>
            <person name="Wariss H.M."/>
            <person name="Tao L."/>
            <person name="Zhang R."/>
            <person name="Yun Q."/>
            <person name="Hollingsworth P."/>
            <person name="Dao Z."/>
            <person name="Luo G."/>
            <person name="Guo H."/>
            <person name="Ma Y."/>
            <person name="Sun W."/>
        </authorList>
    </citation>
    <scope>NUCLEOTIDE SEQUENCE [LARGE SCALE GENOMIC DNA]</scope>
    <source>
        <strain evidence="8">cv. br00</strain>
    </source>
</reference>
<dbReference type="GO" id="GO:0006887">
    <property type="term" value="P:exocytosis"/>
    <property type="evidence" value="ECO:0007669"/>
    <property type="project" value="UniProtKB-KW"/>
</dbReference>
<dbReference type="InterPro" id="IPR009976">
    <property type="entry name" value="Sec10-like"/>
</dbReference>
<evidence type="ECO:0000313" key="8">
    <source>
        <dbReference type="Proteomes" id="UP000326939"/>
    </source>
</evidence>
<proteinExistence type="inferred from homology"/>
<name>A0A5N5NRJ6_9ROSI</name>
<keyword evidence="4" id="KW-0175">Coiled coil</keyword>
<evidence type="ECO:0000313" key="7">
    <source>
        <dbReference type="EMBL" id="KAB5569383.1"/>
    </source>
</evidence>
<sequence length="908" mass="99872">MVMIKRNVHNVKQMKESIDGIRSNRDSKSSSVASLPLILDVDDFKGDFSFDALFGNLVNDLLPSFQDEEANSADGKVGGSDVLANGHARAPSDAAKLAQGLSSPLFPEVDSLLSLFRDSCKELIDLRKQIDGRLYNLKKEVSVQDSKHRKTLAEVLRGIQLVWLLKEKAILLEKGVDGLFDSFARLDTRISSVGQTAAKIGDHLQSADAQRDTASQTIELIKYMMEFNGSPGDLMELSPLFSDDSRVAEAASIAQKLRSFAEEDIGRQDLTVPSVMGNAIASRGLEVAVTNLQDYCNEVTFFLLLLVTELENRLLARFDAASQKRELSTMAECAKFLSQFNRGTSAMQHYVATRPMFIDVEVMNADTRLVLGDQGSQASPNNVASGLSSLFKEITDTVRKEAATIMAVFPSPNDVMSILVQRVLEQRVTALLDKLLVKPSLVNLPPMEEGGLLLYLRMLAVSYEKTQELARDLRAVGCGDLDVEGLTESLFSSHKDEYPEHEQASLRQLYEAKMEELRAESQLPSESTGSIGRSKGASVASSHQQISVTVVTEFVRWNEEAISRCTLFSSLVIFNSAIKYTLSVTESSCIIAPIYHWIYCKMLEYSFPVLIKPATLAVNVKAVFTCLLDEVGQYVTEGLERAREGLTEAAALRERFVLGTSAEAAAAAGESSFRSFMVAVQRCGSSVAIVQQYFSNSISRLLLPVDGAHAASCEEMATAMSTAEAAAYKGLQQCIETVMAEVERLLSAEQKATDYRSPDDGMAPDHRPTNACTRGVAYLSRVLEAAFTALEGLNKQAFLTELGNRLHKGLLNHWQKFTFNPSGGLRLKRDITEYGEFVRSFNAPSVDEKFELLGIMANVFIVAPESLSTLFEGTPSIRKDAQRFIQLREDYKSAKLASRLSSLWTSSS</sequence>
<organism evidence="7 8">
    <name type="scientific">Salix brachista</name>
    <dbReference type="NCBI Taxonomy" id="2182728"/>
    <lineage>
        <taxon>Eukaryota</taxon>
        <taxon>Viridiplantae</taxon>
        <taxon>Streptophyta</taxon>
        <taxon>Embryophyta</taxon>
        <taxon>Tracheophyta</taxon>
        <taxon>Spermatophyta</taxon>
        <taxon>Magnoliopsida</taxon>
        <taxon>eudicotyledons</taxon>
        <taxon>Gunneridae</taxon>
        <taxon>Pentapetalae</taxon>
        <taxon>rosids</taxon>
        <taxon>fabids</taxon>
        <taxon>Malpighiales</taxon>
        <taxon>Salicaceae</taxon>
        <taxon>Saliceae</taxon>
        <taxon>Salix</taxon>
    </lineage>
</organism>
<keyword evidence="3" id="KW-0268">Exocytosis</keyword>
<comment type="caution">
    <text evidence="7">The sequence shown here is derived from an EMBL/GenBank/DDBJ whole genome shotgun (WGS) entry which is preliminary data.</text>
</comment>
<evidence type="ECO:0000256" key="3">
    <source>
        <dbReference type="ARBA" id="ARBA00022483"/>
    </source>
</evidence>
<protein>
    <recommendedName>
        <fullName evidence="9">Exocyst complex component Sec10</fullName>
    </recommendedName>
</protein>
<dbReference type="Pfam" id="PF07393">
    <property type="entry name" value="Sec10_HB"/>
    <property type="match status" value="2"/>
</dbReference>
<feature type="domain" description="Exocyst complex component Sec10-like alpha-helical bundle" evidence="5">
    <location>
        <begin position="249"/>
        <end position="578"/>
    </location>
</feature>
<dbReference type="PANTHER" id="PTHR12100:SF0">
    <property type="entry name" value="EXOCYST COMPLEX COMPONENT 5"/>
    <property type="match status" value="1"/>
</dbReference>
<keyword evidence="2" id="KW-0813">Transport</keyword>
<evidence type="ECO:0000256" key="2">
    <source>
        <dbReference type="ARBA" id="ARBA00022448"/>
    </source>
</evidence>
<keyword evidence="8" id="KW-1185">Reference proteome</keyword>
<comment type="similarity">
    <text evidence="1">Belongs to the SEC10 family.</text>
</comment>
<dbReference type="InterPro" id="IPR048627">
    <property type="entry name" value="Sec10_HB"/>
</dbReference>
<evidence type="ECO:0008006" key="9">
    <source>
        <dbReference type="Google" id="ProtNLM"/>
    </source>
</evidence>